<organism evidence="1 2">
    <name type="scientific">Lactococcus cremoris subsp. cremoris TIFN6</name>
    <dbReference type="NCBI Taxonomy" id="1234876"/>
    <lineage>
        <taxon>Bacteria</taxon>
        <taxon>Bacillati</taxon>
        <taxon>Bacillota</taxon>
        <taxon>Bacilli</taxon>
        <taxon>Lactobacillales</taxon>
        <taxon>Streptococcaceae</taxon>
        <taxon>Lactococcus</taxon>
        <taxon>Lactococcus cremoris subsp. cremoris</taxon>
    </lineage>
</organism>
<dbReference type="AlphaFoldDB" id="T0S6Y6"/>
<accession>T0S6Y6</accession>
<evidence type="ECO:0000313" key="2">
    <source>
        <dbReference type="Proteomes" id="UP000015854"/>
    </source>
</evidence>
<comment type="caution">
    <text evidence="1">The sequence shown here is derived from an EMBL/GenBank/DDBJ whole genome shotgun (WGS) entry which is preliminary data.</text>
</comment>
<dbReference type="Proteomes" id="UP000015854">
    <property type="component" value="Unassembled WGS sequence"/>
</dbReference>
<protein>
    <submittedName>
        <fullName evidence="1">Uncharacterized protein</fullName>
    </submittedName>
</protein>
<name>T0S6Y6_LACLC</name>
<reference evidence="1 2" key="1">
    <citation type="journal article" date="2013" name="ISME J.">
        <title>Multifactorial diversity sustains microbial community stability.</title>
        <authorList>
            <person name="Erkus O."/>
            <person name="de Jager V.C."/>
            <person name="Spus M."/>
            <person name="van Alen-Boerrigter I.J."/>
            <person name="van Rijswijck I.M."/>
            <person name="Hazelwood L."/>
            <person name="Janssen P.W."/>
            <person name="van Hijum S.A."/>
            <person name="Kleerebezem M."/>
            <person name="Smid E.J."/>
        </authorList>
    </citation>
    <scope>NUCLEOTIDE SEQUENCE [LARGE SCALE GENOMIC DNA]</scope>
    <source>
        <strain evidence="1 2">TIFN6</strain>
    </source>
</reference>
<gene>
    <name evidence="1" type="ORF">LLT6_08565</name>
</gene>
<proteinExistence type="predicted"/>
<sequence length="54" mass="6082">MSEKRKNWNLLSGESYFANFIHNLEALLQAEPLFSYIRSVVSFGNGASYAVHSS</sequence>
<evidence type="ECO:0000313" key="1">
    <source>
        <dbReference type="EMBL" id="EQC54331.1"/>
    </source>
</evidence>
<dbReference type="EMBL" id="ATBB01000613">
    <property type="protein sequence ID" value="EQC54331.1"/>
    <property type="molecule type" value="Genomic_DNA"/>
</dbReference>